<evidence type="ECO:0000313" key="10">
    <source>
        <dbReference type="EMBL" id="KAH7646457.1"/>
    </source>
</evidence>
<dbReference type="Pfam" id="PF00534">
    <property type="entry name" value="Glycos_transf_1"/>
    <property type="match status" value="1"/>
</dbReference>
<dbReference type="CDD" id="cd01635">
    <property type="entry name" value="Glycosyltransferase_GTB-type"/>
    <property type="match status" value="1"/>
</dbReference>
<dbReference type="EC" id="2.4.1.110" evidence="4"/>
<keyword evidence="12" id="KW-1185">Reference proteome</keyword>
<reference evidence="10" key="3">
    <citation type="journal article" date="2021" name="World Allergy Organ. J.">
        <title>Chromosome-level assembly of Dermatophagoides farinae genome and transcriptome reveals two novel allergens Der f 37 and Der f 39.</title>
        <authorList>
            <person name="Chen J."/>
            <person name="Cai Z."/>
            <person name="Fan D."/>
            <person name="Hu J."/>
            <person name="Hou Y."/>
            <person name="He Y."/>
            <person name="Zhang Z."/>
            <person name="Zhao Z."/>
            <person name="Gao P."/>
            <person name="Hu W."/>
            <person name="Sun J."/>
            <person name="Li J."/>
            <person name="Ji K."/>
        </authorList>
    </citation>
    <scope>NUCLEOTIDE SEQUENCE</scope>
    <source>
        <strain evidence="10">JKM2019</strain>
    </source>
</reference>
<dbReference type="InterPro" id="IPR051862">
    <property type="entry name" value="GT-like_domain_containing_1"/>
</dbReference>
<dbReference type="Proteomes" id="UP000828236">
    <property type="component" value="Unassembled WGS sequence"/>
</dbReference>
<feature type="domain" description="tRNA-queuosine alpha-mannosyltransferase N-terminal" evidence="9">
    <location>
        <begin position="102"/>
        <end position="248"/>
    </location>
</feature>
<evidence type="ECO:0000259" key="8">
    <source>
        <dbReference type="Pfam" id="PF00534"/>
    </source>
</evidence>
<gene>
    <name evidence="11" type="primary">GTDC1</name>
    <name evidence="11" type="ORF">DERF_007632</name>
    <name evidence="10" type="ORF">HUG17_1995</name>
</gene>
<dbReference type="OrthoDB" id="10032790at2759"/>
<dbReference type="Pfam" id="PF12038">
    <property type="entry name" value="QTMAN_N"/>
    <property type="match status" value="1"/>
</dbReference>
<keyword evidence="3" id="KW-0808">Transferase</keyword>
<dbReference type="InterPro" id="IPR022701">
    <property type="entry name" value="QTMAN_N"/>
</dbReference>
<keyword evidence="2" id="KW-0328">Glycosyltransferase</keyword>
<dbReference type="Proteomes" id="UP000790347">
    <property type="component" value="Unassembled WGS sequence"/>
</dbReference>
<name>A0A922HZT1_DERFA</name>
<proteinExistence type="inferred from homology"/>
<dbReference type="SUPFAM" id="SSF53756">
    <property type="entry name" value="UDP-Glycosyltransferase/glycogen phosphorylase"/>
    <property type="match status" value="1"/>
</dbReference>
<feature type="compositionally biased region" description="Low complexity" evidence="7">
    <location>
        <begin position="79"/>
        <end position="96"/>
    </location>
</feature>
<evidence type="ECO:0000256" key="4">
    <source>
        <dbReference type="ARBA" id="ARBA00044517"/>
    </source>
</evidence>
<feature type="compositionally biased region" description="Polar residues" evidence="7">
    <location>
        <begin position="51"/>
        <end position="78"/>
    </location>
</feature>
<dbReference type="GO" id="GO:0016438">
    <property type="term" value="F:tRNA-queuosine(34) beta-mannosyltransferase activity"/>
    <property type="evidence" value="ECO:0007669"/>
    <property type="project" value="UniProtKB-EC"/>
</dbReference>
<reference evidence="11" key="1">
    <citation type="submission" date="2013-05" db="EMBL/GenBank/DDBJ databases">
        <authorList>
            <person name="Yim A.K.Y."/>
            <person name="Chan T.F."/>
            <person name="Ji K.M."/>
            <person name="Liu X.Y."/>
            <person name="Zhou J.W."/>
            <person name="Li R.Q."/>
            <person name="Yang K.Y."/>
            <person name="Li J."/>
            <person name="Li M."/>
            <person name="Law P.T.W."/>
            <person name="Wu Y.L."/>
            <person name="Cai Z.L."/>
            <person name="Qin H."/>
            <person name="Bao Y."/>
            <person name="Leung R.K.K."/>
            <person name="Ng P.K.S."/>
            <person name="Zou J."/>
            <person name="Zhong X.J."/>
            <person name="Ran P.X."/>
            <person name="Zhong N.S."/>
            <person name="Liu Z.G."/>
            <person name="Tsui S.K.W."/>
        </authorList>
    </citation>
    <scope>NUCLEOTIDE SEQUENCE</scope>
    <source>
        <strain evidence="11">Derf</strain>
        <tissue evidence="11">Whole organism</tissue>
    </source>
</reference>
<protein>
    <recommendedName>
        <fullName evidence="5">tRNA-queuosine alpha-mannosyltransferase</fullName>
        <ecNumber evidence="4">2.4.1.110</ecNumber>
    </recommendedName>
</protein>
<evidence type="ECO:0000256" key="2">
    <source>
        <dbReference type="ARBA" id="ARBA00022676"/>
    </source>
</evidence>
<evidence type="ECO:0000256" key="1">
    <source>
        <dbReference type="ARBA" id="ARBA00009481"/>
    </source>
</evidence>
<evidence type="ECO:0000259" key="9">
    <source>
        <dbReference type="Pfam" id="PF12038"/>
    </source>
</evidence>
<dbReference type="InterPro" id="IPR001296">
    <property type="entry name" value="Glyco_trans_1"/>
</dbReference>
<evidence type="ECO:0000256" key="5">
    <source>
        <dbReference type="ARBA" id="ARBA00044539"/>
    </source>
</evidence>
<comment type="caution">
    <text evidence="11">The sequence shown here is derived from an EMBL/GenBank/DDBJ whole genome shotgun (WGS) entry which is preliminary data.</text>
</comment>
<comment type="catalytic activity">
    <reaction evidence="6">
        <text>queuosine(34) in tRNA(Asp) + GDP-alpha-D-mannose = O-4''-alpha-D-mannosylqueuosine(34) in tRNA(Asp) + GDP + H(+)</text>
        <dbReference type="Rhea" id="RHEA:12885"/>
        <dbReference type="Rhea" id="RHEA-COMP:18572"/>
        <dbReference type="Rhea" id="RHEA-COMP:18581"/>
        <dbReference type="ChEBI" id="CHEBI:15378"/>
        <dbReference type="ChEBI" id="CHEBI:57527"/>
        <dbReference type="ChEBI" id="CHEBI:58189"/>
        <dbReference type="ChEBI" id="CHEBI:194431"/>
        <dbReference type="ChEBI" id="CHEBI:194442"/>
        <dbReference type="EC" id="2.4.1.110"/>
    </reaction>
    <physiologicalReaction direction="left-to-right" evidence="6">
        <dbReference type="Rhea" id="RHEA:12886"/>
    </physiologicalReaction>
</comment>
<dbReference type="AlphaFoldDB" id="A0A922HZT1"/>
<accession>A0A922HZT1</accession>
<reference evidence="10" key="2">
    <citation type="submission" date="2020-06" db="EMBL/GenBank/DDBJ databases">
        <authorList>
            <person name="Ji K."/>
            <person name="Li J."/>
        </authorList>
    </citation>
    <scope>NUCLEOTIDE SEQUENCE</scope>
    <source>
        <strain evidence="10">JKM2019</strain>
        <tissue evidence="10">Whole body</tissue>
    </source>
</reference>
<evidence type="ECO:0000256" key="3">
    <source>
        <dbReference type="ARBA" id="ARBA00022679"/>
    </source>
</evidence>
<evidence type="ECO:0000313" key="11">
    <source>
        <dbReference type="EMBL" id="KAH9516919.1"/>
    </source>
</evidence>
<organism evidence="11 12">
    <name type="scientific">Dermatophagoides farinae</name>
    <name type="common">American house dust mite</name>
    <dbReference type="NCBI Taxonomy" id="6954"/>
    <lineage>
        <taxon>Eukaryota</taxon>
        <taxon>Metazoa</taxon>
        <taxon>Ecdysozoa</taxon>
        <taxon>Arthropoda</taxon>
        <taxon>Chelicerata</taxon>
        <taxon>Arachnida</taxon>
        <taxon>Acari</taxon>
        <taxon>Acariformes</taxon>
        <taxon>Sarcoptiformes</taxon>
        <taxon>Astigmata</taxon>
        <taxon>Psoroptidia</taxon>
        <taxon>Analgoidea</taxon>
        <taxon>Pyroglyphidae</taxon>
        <taxon>Dermatophagoidinae</taxon>
        <taxon>Dermatophagoides</taxon>
    </lineage>
</organism>
<dbReference type="PANTHER" id="PTHR13615">
    <property type="entry name" value="GLYCOSYLTRANSFERASE-LIKE 1"/>
    <property type="match status" value="1"/>
</dbReference>
<sequence length="473" mass="55317">MTNKKQQPSPMNERRILIIEPFYGGSHKRFIETLLPLSVDYDSVLAHTLPRSNHNNEINNDKNQQQLNHHSSKISANFSSNKPSKLPLGSKSSSSSKWPRFKFTLVEMSAKKWHWRSRTSALYLSRVIIDNADQHFDVLFTSSILNLAELIALRPDIARIAWKIIYFHENQLAYPIQHHKERDFQYGYNQILSSLVADKIVFNSKYNRTSFIGNIRTFLKMMPDYRPPDIDQMIASIEQKSRILYYPIRFNNIPLMHAQRREKKILHIIWPHRWEHDKNPEAFFNILYRLKEERQIPFKLSVLGENYSEVPKIFVEAKTRLAEQIVHWGYVESKQDYYEVLASGNCCISTALHEFFGISMLEAAYCGCYPLCPSRLVYPEIFPAQYIYESDEELLLRLVEFGKQPDKIPLPLDIAYDVFDWIYCQDEYRSLFTKFNHLGDGGSDRSTPQHSPTQPALISTLTSKLKSSVMNHK</sequence>
<evidence type="ECO:0000313" key="12">
    <source>
        <dbReference type="Proteomes" id="UP000790347"/>
    </source>
</evidence>
<dbReference type="EMBL" id="SDOV01000001">
    <property type="protein sequence ID" value="KAH7646457.1"/>
    <property type="molecule type" value="Genomic_DNA"/>
</dbReference>
<dbReference type="Gene3D" id="3.40.50.2000">
    <property type="entry name" value="Glycogen Phosphorylase B"/>
    <property type="match status" value="1"/>
</dbReference>
<feature type="domain" description="Glycosyl transferase family 1" evidence="8">
    <location>
        <begin position="267"/>
        <end position="382"/>
    </location>
</feature>
<comment type="similarity">
    <text evidence="1">Belongs to the glycosyltransferase group 1 family. Glycosyltransferase 4 subfamily.</text>
</comment>
<reference evidence="11" key="4">
    <citation type="journal article" date="2022" name="Res Sq">
        <title>Comparative Genomics Reveals Insights into the Divergent Evolution of Astigmatic Mites and Household Pest Adaptations.</title>
        <authorList>
            <person name="Xiong Q."/>
            <person name="Wan A.T.-Y."/>
            <person name="Liu X.-Y."/>
            <person name="Fung C.S.-H."/>
            <person name="Xiao X."/>
            <person name="Malainual N."/>
            <person name="Hou J."/>
            <person name="Wang L."/>
            <person name="Wang M."/>
            <person name="Yang K."/>
            <person name="Cui Y."/>
            <person name="Leung E."/>
            <person name="Nong W."/>
            <person name="Shin S.-K."/>
            <person name="Au S."/>
            <person name="Jeong K.Y."/>
            <person name="Chew F.T."/>
            <person name="Hui J."/>
            <person name="Leung T.F."/>
            <person name="Tungtrongchitr A."/>
            <person name="Zhong N."/>
            <person name="Liu Z."/>
            <person name="Tsui S."/>
        </authorList>
    </citation>
    <scope>NUCLEOTIDE SEQUENCE</scope>
    <source>
        <strain evidence="11">Derf</strain>
        <tissue evidence="11">Whole organism</tissue>
    </source>
</reference>
<dbReference type="EMBL" id="ASGP02000003">
    <property type="protein sequence ID" value="KAH9516919.1"/>
    <property type="molecule type" value="Genomic_DNA"/>
</dbReference>
<dbReference type="PANTHER" id="PTHR13615:SF3">
    <property type="entry name" value="GLYCOSYLTRANSFERASE-LIKE DOMAIN-CONTAINING PROTEIN 1"/>
    <property type="match status" value="1"/>
</dbReference>
<evidence type="ECO:0000256" key="6">
    <source>
        <dbReference type="ARBA" id="ARBA00048439"/>
    </source>
</evidence>
<feature type="region of interest" description="Disordered" evidence="7">
    <location>
        <begin position="51"/>
        <end position="96"/>
    </location>
</feature>
<evidence type="ECO:0000256" key="7">
    <source>
        <dbReference type="SAM" id="MobiDB-lite"/>
    </source>
</evidence>